<evidence type="ECO:0000313" key="4">
    <source>
        <dbReference type="Proteomes" id="UP000093451"/>
    </source>
</evidence>
<dbReference type="EMBL" id="LXKT01000001">
    <property type="protein sequence ID" value="OCJ42890.1"/>
    <property type="molecule type" value="Genomic_DNA"/>
</dbReference>
<evidence type="ECO:0000313" key="5">
    <source>
        <dbReference type="Proteomes" id="UP000702952"/>
    </source>
</evidence>
<dbReference type="Proteomes" id="UP000093451">
    <property type="component" value="Unassembled WGS sequence"/>
</dbReference>
<reference evidence="1" key="2">
    <citation type="journal article" date="2020" name="Science">
        <title>Unexpected conservation and global transmission of agrobacterial virulence plasmids.</title>
        <authorList>
            <person name="Weisberg A.J."/>
            <person name="Davis E.W. 2nd"/>
            <person name="Tabima J."/>
            <person name="Belcher M.S."/>
            <person name="Miller M."/>
            <person name="Kuo C.H."/>
            <person name="Loper J.E."/>
            <person name="Grunwald N.J."/>
            <person name="Putnam M.L."/>
            <person name="Chang J.H."/>
        </authorList>
    </citation>
    <scope>NUCLEOTIDE SEQUENCE</scope>
    <source>
        <strain evidence="1">17-1853-1a</strain>
    </source>
</reference>
<accession>A0A1B9U4K4</accession>
<evidence type="ECO:0000313" key="1">
    <source>
        <dbReference type="EMBL" id="NTC30615.1"/>
    </source>
</evidence>
<proteinExistence type="predicted"/>
<reference evidence="3" key="3">
    <citation type="submission" date="2020-02" db="EMBL/GenBank/DDBJ databases">
        <title>Unexpected conservation and global transmission of agrobacterial virulence plasmids.</title>
        <authorList>
            <person name="Weisberg A.J."/>
            <person name="Davis E.W. II"/>
            <person name="Tabima J.R."/>
            <person name="Belcher M.S."/>
            <person name="Miller M."/>
            <person name="Kuo C.-H."/>
            <person name="Loper J.E."/>
            <person name="Grunwald N.J."/>
            <person name="Putnam M.L."/>
            <person name="Chang J.H."/>
        </authorList>
    </citation>
    <scope>NUCLEOTIDE SEQUENCE</scope>
    <source>
        <strain evidence="3">Q15/94</strain>
    </source>
</reference>
<evidence type="ECO:0000313" key="2">
    <source>
        <dbReference type="EMBL" id="OCJ42890.1"/>
    </source>
</evidence>
<dbReference type="EMBL" id="JAAMAY010000030">
    <property type="protein sequence ID" value="NTC30615.1"/>
    <property type="molecule type" value="Genomic_DNA"/>
</dbReference>
<dbReference type="Proteomes" id="UP000663946">
    <property type="component" value="Chromosome 1"/>
</dbReference>
<gene>
    <name evidence="2" type="ORF">A6U91_03425</name>
    <name evidence="1" type="ORF">G6M46_21010</name>
    <name evidence="3" type="ORF">G6M86_06360</name>
</gene>
<dbReference type="GeneID" id="92770794"/>
<dbReference type="Proteomes" id="UP000702952">
    <property type="component" value="Unassembled WGS sequence"/>
</dbReference>
<organism evidence="1 5">
    <name type="scientific">Agrobacterium tumefaciens</name>
    <dbReference type="NCBI Taxonomy" id="358"/>
    <lineage>
        <taxon>Bacteria</taxon>
        <taxon>Pseudomonadati</taxon>
        <taxon>Pseudomonadota</taxon>
        <taxon>Alphaproteobacteria</taxon>
        <taxon>Hyphomicrobiales</taxon>
        <taxon>Rhizobiaceae</taxon>
        <taxon>Rhizobium/Agrobacterium group</taxon>
        <taxon>Agrobacterium</taxon>
        <taxon>Agrobacterium tumefaciens complex</taxon>
    </lineage>
</organism>
<reference evidence="2 4" key="1">
    <citation type="journal article" date="2016" name="PeerJ">
        <title>Gall-ID: tools for genotyping gall-causing phytopathogenic bacteria.</title>
        <authorList>
            <person name="Davis E.W.II."/>
            <person name="Weisberg A.J."/>
            <person name="Tabima J.F."/>
            <person name="Grunwald N.J."/>
            <person name="Chang J.H."/>
        </authorList>
    </citation>
    <scope>NUCLEOTIDE SEQUENCE [LARGE SCALE GENOMIC DNA]</scope>
    <source>
        <strain evidence="2 4">N2/73</strain>
    </source>
</reference>
<evidence type="ECO:0000313" key="3">
    <source>
        <dbReference type="EMBL" id="QTG12888.1"/>
    </source>
</evidence>
<dbReference type="RefSeq" id="WP_003515469.1">
    <property type="nucleotide sequence ID" value="NC_015183.1"/>
</dbReference>
<protein>
    <submittedName>
        <fullName evidence="1">Uncharacterized protein</fullName>
    </submittedName>
</protein>
<dbReference type="AlphaFoldDB" id="A0A1B9U4K4"/>
<sequence>MNAADATIENALSVVARSRDMRERALERRRELQRRTEVIIARPLYVLKKNEGPKQLSLKLDS</sequence>
<dbReference type="EMBL" id="CP049216">
    <property type="protein sequence ID" value="QTG12888.1"/>
    <property type="molecule type" value="Genomic_DNA"/>
</dbReference>
<name>A0A1B9U4K4_AGRTU</name>